<sequence length="53" mass="5896">APAICSITPPQLDQPNSYPRYCKSLTENLLSLSCCIRLYTTRPNPAASQQLRT</sequence>
<feature type="non-terminal residue" evidence="1">
    <location>
        <position position="1"/>
    </location>
</feature>
<protein>
    <submittedName>
        <fullName evidence="1">Uncharacterized protein</fullName>
    </submittedName>
</protein>
<evidence type="ECO:0000313" key="2">
    <source>
        <dbReference type="Proteomes" id="UP000265520"/>
    </source>
</evidence>
<accession>A0A392UX31</accession>
<comment type="caution">
    <text evidence="1">The sequence shown here is derived from an EMBL/GenBank/DDBJ whole genome shotgun (WGS) entry which is preliminary data.</text>
</comment>
<proteinExistence type="predicted"/>
<reference evidence="1 2" key="1">
    <citation type="journal article" date="2018" name="Front. Plant Sci.">
        <title>Red Clover (Trifolium pratense) and Zigzag Clover (T. medium) - A Picture of Genomic Similarities and Differences.</title>
        <authorList>
            <person name="Dluhosova J."/>
            <person name="Istvanek J."/>
            <person name="Nedelnik J."/>
            <person name="Repkova J."/>
        </authorList>
    </citation>
    <scope>NUCLEOTIDE SEQUENCE [LARGE SCALE GENOMIC DNA]</scope>
    <source>
        <strain evidence="2">cv. 10/8</strain>
        <tissue evidence="1">Leaf</tissue>
    </source>
</reference>
<dbReference type="AlphaFoldDB" id="A0A392UX31"/>
<keyword evidence="2" id="KW-1185">Reference proteome</keyword>
<name>A0A392UX31_9FABA</name>
<organism evidence="1 2">
    <name type="scientific">Trifolium medium</name>
    <dbReference type="NCBI Taxonomy" id="97028"/>
    <lineage>
        <taxon>Eukaryota</taxon>
        <taxon>Viridiplantae</taxon>
        <taxon>Streptophyta</taxon>
        <taxon>Embryophyta</taxon>
        <taxon>Tracheophyta</taxon>
        <taxon>Spermatophyta</taxon>
        <taxon>Magnoliopsida</taxon>
        <taxon>eudicotyledons</taxon>
        <taxon>Gunneridae</taxon>
        <taxon>Pentapetalae</taxon>
        <taxon>rosids</taxon>
        <taxon>fabids</taxon>
        <taxon>Fabales</taxon>
        <taxon>Fabaceae</taxon>
        <taxon>Papilionoideae</taxon>
        <taxon>50 kb inversion clade</taxon>
        <taxon>NPAAA clade</taxon>
        <taxon>Hologalegina</taxon>
        <taxon>IRL clade</taxon>
        <taxon>Trifolieae</taxon>
        <taxon>Trifolium</taxon>
    </lineage>
</organism>
<evidence type="ECO:0000313" key="1">
    <source>
        <dbReference type="EMBL" id="MCI80407.1"/>
    </source>
</evidence>
<dbReference type="EMBL" id="LXQA010995076">
    <property type="protein sequence ID" value="MCI80407.1"/>
    <property type="molecule type" value="Genomic_DNA"/>
</dbReference>
<dbReference type="Proteomes" id="UP000265520">
    <property type="component" value="Unassembled WGS sequence"/>
</dbReference>